<reference evidence="1 2" key="1">
    <citation type="submission" date="2016-04" db="EMBL/GenBank/DDBJ databases">
        <title>Complete genome sequence of natural rubber-degrading, novel Gram-negative bacterium, Rhizobacter gummiphilus strain NS21.</title>
        <authorList>
            <person name="Tabata M."/>
            <person name="Kasai D."/>
            <person name="Fukuda M."/>
        </authorList>
    </citation>
    <scope>NUCLEOTIDE SEQUENCE [LARGE SCALE GENOMIC DNA]</scope>
    <source>
        <strain evidence="1 2">NS21</strain>
    </source>
</reference>
<accession>A0A1W6LCM8</accession>
<evidence type="ECO:0000313" key="1">
    <source>
        <dbReference type="EMBL" id="ARN22010.1"/>
    </source>
</evidence>
<dbReference type="KEGG" id="rgu:A4W93_20080"/>
<dbReference type="Proteomes" id="UP000193427">
    <property type="component" value="Chromosome"/>
</dbReference>
<proteinExistence type="predicted"/>
<dbReference type="AlphaFoldDB" id="A0A1W6LCM8"/>
<evidence type="ECO:0000313" key="2">
    <source>
        <dbReference type="Proteomes" id="UP000193427"/>
    </source>
</evidence>
<protein>
    <submittedName>
        <fullName evidence="1">Uncharacterized protein</fullName>
    </submittedName>
</protein>
<sequence>MVLAALFTANAHAQQTPAAATSSDAAKDKAVKQDASVTLLSKGTDKTWQNYLLDDAAAHVSAASMVGIAQSAVTIAESTRDFGLLMQAVDPKNKGGGIAITPARTRHPFPKINLNDYLTNTLWLQPVVNLTLSYAQGVSDTDVAKYRRRAVALSTNGTFEKKDDPVQVRVKTLECADSAITAAAAAATAASGPIVPNPGPNKPTAAPNAGLSEAITTCEKAETKKFDARWFRPVWSVTIATGDVALDSSAASSVGSGTSAVLAARYGRGFSKSNIAAASDAKTSEATEPDFEWGWALSASARYNHREPVLSSVGSGSVQRQSSNLFAIRAAAGTDTVRLLGEASNASPRAVQGGEQTLKSALGIDYRIAPGTWLNFRYGRREKTSGNGDESAGLLTLTLSPSALMVN</sequence>
<organism evidence="1 2">
    <name type="scientific">Piscinibacter gummiphilus</name>
    <dbReference type="NCBI Taxonomy" id="946333"/>
    <lineage>
        <taxon>Bacteria</taxon>
        <taxon>Pseudomonadati</taxon>
        <taxon>Pseudomonadota</taxon>
        <taxon>Betaproteobacteria</taxon>
        <taxon>Burkholderiales</taxon>
        <taxon>Sphaerotilaceae</taxon>
        <taxon>Piscinibacter</taxon>
    </lineage>
</organism>
<keyword evidence="2" id="KW-1185">Reference proteome</keyword>
<dbReference type="EMBL" id="CP015118">
    <property type="protein sequence ID" value="ARN22010.1"/>
    <property type="molecule type" value="Genomic_DNA"/>
</dbReference>
<name>A0A1W6LCM8_9BURK</name>
<gene>
    <name evidence="1" type="ORF">A4W93_20080</name>
</gene>